<keyword evidence="3" id="KW-0238">DNA-binding</keyword>
<evidence type="ECO:0000259" key="6">
    <source>
        <dbReference type="PROSITE" id="PS50066"/>
    </source>
</evidence>
<organism evidence="7 8">
    <name type="scientific">Solanum bulbocastanum</name>
    <name type="common">Wild potato</name>
    <dbReference type="NCBI Taxonomy" id="147425"/>
    <lineage>
        <taxon>Eukaryota</taxon>
        <taxon>Viridiplantae</taxon>
        <taxon>Streptophyta</taxon>
        <taxon>Embryophyta</taxon>
        <taxon>Tracheophyta</taxon>
        <taxon>Spermatophyta</taxon>
        <taxon>Magnoliopsida</taxon>
        <taxon>eudicotyledons</taxon>
        <taxon>Gunneridae</taxon>
        <taxon>Pentapetalae</taxon>
        <taxon>asterids</taxon>
        <taxon>lamiids</taxon>
        <taxon>Solanales</taxon>
        <taxon>Solanaceae</taxon>
        <taxon>Solanoideae</taxon>
        <taxon>Solaneae</taxon>
        <taxon>Solanum</taxon>
    </lineage>
</organism>
<dbReference type="InterPro" id="IPR002100">
    <property type="entry name" value="TF_MADSbox"/>
</dbReference>
<name>A0AAN8U0A0_SOLBU</name>
<dbReference type="PANTHER" id="PTHR11945">
    <property type="entry name" value="MADS BOX PROTEIN"/>
    <property type="match status" value="1"/>
</dbReference>
<dbReference type="SMART" id="SM00432">
    <property type="entry name" value="MADS"/>
    <property type="match status" value="1"/>
</dbReference>
<evidence type="ECO:0000256" key="3">
    <source>
        <dbReference type="ARBA" id="ARBA00023125"/>
    </source>
</evidence>
<evidence type="ECO:0000256" key="4">
    <source>
        <dbReference type="ARBA" id="ARBA00023163"/>
    </source>
</evidence>
<dbReference type="Gene3D" id="3.40.1810.10">
    <property type="entry name" value="Transcription factor, MADS-box"/>
    <property type="match status" value="1"/>
</dbReference>
<dbReference type="Pfam" id="PF00319">
    <property type="entry name" value="SRF-TF"/>
    <property type="match status" value="1"/>
</dbReference>
<dbReference type="SUPFAM" id="SSF55455">
    <property type="entry name" value="SRF-like"/>
    <property type="match status" value="1"/>
</dbReference>
<evidence type="ECO:0000256" key="1">
    <source>
        <dbReference type="ARBA" id="ARBA00004123"/>
    </source>
</evidence>
<gene>
    <name evidence="7" type="ORF">RDI58_007441</name>
</gene>
<evidence type="ECO:0000256" key="2">
    <source>
        <dbReference type="ARBA" id="ARBA00023015"/>
    </source>
</evidence>
<dbReference type="AlphaFoldDB" id="A0AAN8U0A0"/>
<dbReference type="GO" id="GO:0005634">
    <property type="term" value="C:nucleus"/>
    <property type="evidence" value="ECO:0007669"/>
    <property type="project" value="UniProtKB-SubCell"/>
</dbReference>
<accession>A0AAN8U0A0</accession>
<dbReference type="GO" id="GO:0000978">
    <property type="term" value="F:RNA polymerase II cis-regulatory region sequence-specific DNA binding"/>
    <property type="evidence" value="ECO:0007669"/>
    <property type="project" value="TreeGrafter"/>
</dbReference>
<feature type="domain" description="MADS-box" evidence="6">
    <location>
        <begin position="7"/>
        <end position="67"/>
    </location>
</feature>
<dbReference type="GO" id="GO:0046983">
    <property type="term" value="F:protein dimerization activity"/>
    <property type="evidence" value="ECO:0007669"/>
    <property type="project" value="InterPro"/>
</dbReference>
<dbReference type="Proteomes" id="UP001371456">
    <property type="component" value="Unassembled WGS sequence"/>
</dbReference>
<keyword evidence="2" id="KW-0805">Transcription regulation</keyword>
<dbReference type="EMBL" id="JBANQN010000003">
    <property type="protein sequence ID" value="KAK6793988.1"/>
    <property type="molecule type" value="Genomic_DNA"/>
</dbReference>
<evidence type="ECO:0000256" key="5">
    <source>
        <dbReference type="ARBA" id="ARBA00023242"/>
    </source>
</evidence>
<dbReference type="PROSITE" id="PS50066">
    <property type="entry name" value="MADS_BOX_2"/>
    <property type="match status" value="1"/>
</dbReference>
<proteinExistence type="predicted"/>
<dbReference type="PRINTS" id="PR00404">
    <property type="entry name" value="MADSDOMAIN"/>
</dbReference>
<keyword evidence="4" id="KW-0804">Transcription</keyword>
<dbReference type="InterPro" id="IPR036879">
    <property type="entry name" value="TF_MADSbox_sf"/>
</dbReference>
<evidence type="ECO:0000313" key="7">
    <source>
        <dbReference type="EMBL" id="KAK6793988.1"/>
    </source>
</evidence>
<keyword evidence="5" id="KW-0539">Nucleus</keyword>
<comment type="caution">
    <text evidence="7">The sequence shown here is derived from an EMBL/GenBank/DDBJ whole genome shotgun (WGS) entry which is preliminary data.</text>
</comment>
<protein>
    <recommendedName>
        <fullName evidence="6">MADS-box domain-containing protein</fullName>
    </recommendedName>
</protein>
<comment type="subcellular location">
    <subcellularLocation>
        <location evidence="1">Nucleus</location>
    </subcellularLocation>
</comment>
<reference evidence="7 8" key="1">
    <citation type="submission" date="2024-02" db="EMBL/GenBank/DDBJ databases">
        <title>de novo genome assembly of Solanum bulbocastanum strain 11H21.</title>
        <authorList>
            <person name="Hosaka A.J."/>
        </authorList>
    </citation>
    <scope>NUCLEOTIDE SEQUENCE [LARGE SCALE GENOMIC DNA]</scope>
    <source>
        <tissue evidence="7">Young leaves</tissue>
    </source>
</reference>
<keyword evidence="8" id="KW-1185">Reference proteome</keyword>
<sequence length="177" mass="20425">MENEIKKGKKKIEIKLIESERACVVSFSKRKKTLFQDASKFTARTGADVGVMLVSPGGKPCSYCSTSIDEIIDKFFKVKLEDHQRDYVEGKSNDFEALENLHKELQACNEKDEKCILMHKIMHPSSEVPPNQHMKEQKLAWKLRVEKIKKETQSFILVEHQNFDLNVAPEPEEDEES</sequence>
<dbReference type="PANTHER" id="PTHR11945:SF535">
    <property type="entry name" value="AGAMOUS-LIKE MADS-BOX PROTEIN AGL29"/>
    <property type="match status" value="1"/>
</dbReference>
<evidence type="ECO:0000313" key="8">
    <source>
        <dbReference type="Proteomes" id="UP001371456"/>
    </source>
</evidence>
<dbReference type="GO" id="GO:0000981">
    <property type="term" value="F:DNA-binding transcription factor activity, RNA polymerase II-specific"/>
    <property type="evidence" value="ECO:0007669"/>
    <property type="project" value="TreeGrafter"/>
</dbReference>